<comment type="caution">
    <text evidence="2">The sequence shown here is derived from an EMBL/GenBank/DDBJ whole genome shotgun (WGS) entry which is preliminary data.</text>
</comment>
<sequence length="143" mass="15417">GVGGVANLFMKMRQSPGRTKAHHIESNSGAPRSHDGLAAVDGMSQLVSVTETFVCKDGVTVPHLLRATRGALFEEAESVGANALINEQWSCRICGPKHRSDGTFRVQTRYSATAIRSNRPDPHNPVALDQVKNVPGLMNITSR</sequence>
<dbReference type="Proteomes" id="UP000807353">
    <property type="component" value="Unassembled WGS sequence"/>
</dbReference>
<reference evidence="2" key="1">
    <citation type="submission" date="2020-11" db="EMBL/GenBank/DDBJ databases">
        <authorList>
            <consortium name="DOE Joint Genome Institute"/>
            <person name="Ahrendt S."/>
            <person name="Riley R."/>
            <person name="Andreopoulos W."/>
            <person name="Labutti K."/>
            <person name="Pangilinan J."/>
            <person name="Ruiz-Duenas F.J."/>
            <person name="Barrasa J.M."/>
            <person name="Sanchez-Garcia M."/>
            <person name="Camarero S."/>
            <person name="Miyauchi S."/>
            <person name="Serrano A."/>
            <person name="Linde D."/>
            <person name="Babiker R."/>
            <person name="Drula E."/>
            <person name="Ayuso-Fernandez I."/>
            <person name="Pacheco R."/>
            <person name="Padilla G."/>
            <person name="Ferreira P."/>
            <person name="Barriuso J."/>
            <person name="Kellner H."/>
            <person name="Castanera R."/>
            <person name="Alfaro M."/>
            <person name="Ramirez L."/>
            <person name="Pisabarro A.G."/>
            <person name="Kuo A."/>
            <person name="Tritt A."/>
            <person name="Lipzen A."/>
            <person name="He G."/>
            <person name="Yan M."/>
            <person name="Ng V."/>
            <person name="Cullen D."/>
            <person name="Martin F."/>
            <person name="Rosso M.-N."/>
            <person name="Henrissat B."/>
            <person name="Hibbett D."/>
            <person name="Martinez A.T."/>
            <person name="Grigoriev I.V."/>
        </authorList>
    </citation>
    <scope>NUCLEOTIDE SEQUENCE</scope>
    <source>
        <strain evidence="2">CBS 247.69</strain>
    </source>
</reference>
<feature type="non-terminal residue" evidence="2">
    <location>
        <position position="1"/>
    </location>
</feature>
<accession>A0A9P5YF91</accession>
<feature type="region of interest" description="Disordered" evidence="1">
    <location>
        <begin position="14"/>
        <end position="36"/>
    </location>
</feature>
<dbReference type="AlphaFoldDB" id="A0A9P5YF91"/>
<gene>
    <name evidence="2" type="ORF">BDZ94DRAFT_1149765</name>
</gene>
<evidence type="ECO:0000256" key="1">
    <source>
        <dbReference type="SAM" id="MobiDB-lite"/>
    </source>
</evidence>
<dbReference type="EMBL" id="MU150235">
    <property type="protein sequence ID" value="KAF9467803.1"/>
    <property type="molecule type" value="Genomic_DNA"/>
</dbReference>
<name>A0A9P5YF91_9AGAR</name>
<proteinExistence type="predicted"/>
<evidence type="ECO:0000313" key="2">
    <source>
        <dbReference type="EMBL" id="KAF9467803.1"/>
    </source>
</evidence>
<feature type="non-terminal residue" evidence="2">
    <location>
        <position position="143"/>
    </location>
</feature>
<organism evidence="2 3">
    <name type="scientific">Collybia nuda</name>
    <dbReference type="NCBI Taxonomy" id="64659"/>
    <lineage>
        <taxon>Eukaryota</taxon>
        <taxon>Fungi</taxon>
        <taxon>Dikarya</taxon>
        <taxon>Basidiomycota</taxon>
        <taxon>Agaricomycotina</taxon>
        <taxon>Agaricomycetes</taxon>
        <taxon>Agaricomycetidae</taxon>
        <taxon>Agaricales</taxon>
        <taxon>Tricholomatineae</taxon>
        <taxon>Clitocybaceae</taxon>
        <taxon>Collybia</taxon>
    </lineage>
</organism>
<evidence type="ECO:0000313" key="3">
    <source>
        <dbReference type="Proteomes" id="UP000807353"/>
    </source>
</evidence>
<protein>
    <submittedName>
        <fullName evidence="2">Uncharacterized protein</fullName>
    </submittedName>
</protein>
<keyword evidence="3" id="KW-1185">Reference proteome</keyword>
<dbReference type="OrthoDB" id="3261081at2759"/>